<reference evidence="8" key="1">
    <citation type="submission" date="2016-04" db="EMBL/GenBank/DDBJ databases">
        <authorList>
            <person name="Evans L.H."/>
            <person name="Alamgir A."/>
            <person name="Owens N."/>
            <person name="Weber N.D."/>
            <person name="Virtaneva K."/>
            <person name="Barbian K."/>
            <person name="Babar A."/>
            <person name="Rosenke K."/>
        </authorList>
    </citation>
    <scope>NUCLEOTIDE SEQUENCE [LARGE SCALE GENOMIC DNA]</scope>
    <source>
        <strain evidence="8">CBS 101.48</strain>
    </source>
</reference>
<dbReference type="Pfam" id="PF01565">
    <property type="entry name" value="FAD_binding_4"/>
    <property type="match status" value="1"/>
</dbReference>
<comment type="cofactor">
    <cofactor evidence="1">
        <name>FAD</name>
        <dbReference type="ChEBI" id="CHEBI:57692"/>
    </cofactor>
</comment>
<keyword evidence="3" id="KW-0285">Flavoprotein</keyword>
<dbReference type="SUPFAM" id="SSF56176">
    <property type="entry name" value="FAD-binding/transporter-associated domain-like"/>
    <property type="match status" value="1"/>
</dbReference>
<dbReference type="InterPro" id="IPR036318">
    <property type="entry name" value="FAD-bd_PCMH-like_sf"/>
</dbReference>
<dbReference type="InterPro" id="IPR051264">
    <property type="entry name" value="FAD-oxidored/transferase_4"/>
</dbReference>
<dbReference type="PROSITE" id="PS51387">
    <property type="entry name" value="FAD_PCMH"/>
    <property type="match status" value="1"/>
</dbReference>
<dbReference type="InterPro" id="IPR016166">
    <property type="entry name" value="FAD-bd_PCMH"/>
</dbReference>
<proteinExistence type="inferred from homology"/>
<feature type="domain" description="FAD-binding PCMH-type" evidence="7">
    <location>
        <begin position="76"/>
        <end position="201"/>
    </location>
</feature>
<dbReference type="GO" id="GO:0005739">
    <property type="term" value="C:mitochondrion"/>
    <property type="evidence" value="ECO:0007669"/>
    <property type="project" value="TreeGrafter"/>
</dbReference>
<dbReference type="GO" id="GO:0004458">
    <property type="term" value="F:D-lactate dehydrogenase (cytochrome) activity"/>
    <property type="evidence" value="ECO:0007669"/>
    <property type="project" value="UniProtKB-EC"/>
</dbReference>
<evidence type="ECO:0000256" key="6">
    <source>
        <dbReference type="ARBA" id="ARBA00051436"/>
    </source>
</evidence>
<dbReference type="FunFam" id="3.30.465.10:FF:000001">
    <property type="entry name" value="D-2-hydroxyglutarate dehydrogenase, mitochondrial"/>
    <property type="match status" value="1"/>
</dbReference>
<dbReference type="PANTHER" id="PTHR43716:SF1">
    <property type="entry name" value="D-2-HYDROXYGLUTARATE DEHYDROGENASE, MITOCHONDRIAL"/>
    <property type="match status" value="1"/>
</dbReference>
<keyword evidence="5" id="KW-0560">Oxidoreductase</keyword>
<evidence type="ECO:0000256" key="1">
    <source>
        <dbReference type="ARBA" id="ARBA00001974"/>
    </source>
</evidence>
<dbReference type="Gene3D" id="3.30.70.2740">
    <property type="match status" value="1"/>
</dbReference>
<comment type="similarity">
    <text evidence="2">Belongs to the FAD-binding oxidoreductase/transferase type 4 family.</text>
</comment>
<dbReference type="SUPFAM" id="SSF55103">
    <property type="entry name" value="FAD-linked oxidases, C-terminal domain"/>
    <property type="match status" value="1"/>
</dbReference>
<dbReference type="InParanoid" id="A0A168LBN3"/>
<dbReference type="OrthoDB" id="5332616at2759"/>
<dbReference type="FunFam" id="1.10.45.10:FF:000001">
    <property type="entry name" value="D-lactate dehydrogenase mitochondrial"/>
    <property type="match status" value="1"/>
</dbReference>
<name>A0A168LBN3_ABSGL</name>
<dbReference type="OMA" id="HELWHIR"/>
<dbReference type="GO" id="GO:0071949">
    <property type="term" value="F:FAD binding"/>
    <property type="evidence" value="ECO:0007669"/>
    <property type="project" value="InterPro"/>
</dbReference>
<dbReference type="AlphaFoldDB" id="A0A168LBN3"/>
<dbReference type="InterPro" id="IPR006094">
    <property type="entry name" value="Oxid_FAD_bind_N"/>
</dbReference>
<dbReference type="Gene3D" id="3.30.70.2190">
    <property type="match status" value="1"/>
</dbReference>
<dbReference type="PANTHER" id="PTHR43716">
    <property type="entry name" value="D-2-HYDROXYGLUTARATE DEHYDROGENASE, MITOCHONDRIAL"/>
    <property type="match status" value="1"/>
</dbReference>
<protein>
    <recommendedName>
        <fullName evidence="7">FAD-binding PCMH-type domain-containing protein</fullName>
    </recommendedName>
</protein>
<dbReference type="STRING" id="4829.A0A168LBN3"/>
<sequence>MLSSSITRRAFSSAIKTITPLTSKKHPHLKRGPYKKVDAQDINVFKKLLPEQQQVVTEDTDVYNLDFFNLYRGSSNKFNQIRSFDATSGIVVVDAGVILQNLDQHLEPHGYTVPLDLGAKGSCQIGGNVSTNAGGLRLMRFGNLHGNVLGLEVVLPDGTILNSLATPLRKDNTGYDLKQLFIGAEGTLGIVTGVALLTPKKARATNVAMVAVDSFEHIQQAYASARDELSEILSAFEFWDHDSVQLVQKTMLSDQIYPLNSSSSPYYALLETQGSREDHDMQKLESYLEKNMTNGVIQDGVLAQDASQVNALWQWREKIPEAITRSGTAMTYDVAMDIRLFPRMVQDVKTKFPPGKSQYSNILGFGHIGDGNLHIMANMEGFDQHGQEAFDDYIFKWAIEHQGSISAEHGIGIHKVDYMTQCKNPVQLALMRKIKANFDKHSIMNPYKVIPENNGV</sequence>
<dbReference type="Gene3D" id="1.10.45.10">
    <property type="entry name" value="Vanillyl-alcohol Oxidase, Chain A, domain 4"/>
    <property type="match status" value="1"/>
</dbReference>
<evidence type="ECO:0000256" key="3">
    <source>
        <dbReference type="ARBA" id="ARBA00022630"/>
    </source>
</evidence>
<dbReference type="Gene3D" id="3.30.465.10">
    <property type="match status" value="1"/>
</dbReference>
<organism evidence="8">
    <name type="scientific">Absidia glauca</name>
    <name type="common">Pin mould</name>
    <dbReference type="NCBI Taxonomy" id="4829"/>
    <lineage>
        <taxon>Eukaryota</taxon>
        <taxon>Fungi</taxon>
        <taxon>Fungi incertae sedis</taxon>
        <taxon>Mucoromycota</taxon>
        <taxon>Mucoromycotina</taxon>
        <taxon>Mucoromycetes</taxon>
        <taxon>Mucorales</taxon>
        <taxon>Cunninghamellaceae</taxon>
        <taxon>Absidia</taxon>
    </lineage>
</organism>
<comment type="catalytic activity">
    <reaction evidence="6">
        <text>(R)-lactate + 2 Fe(III)-[cytochrome c] = 2 Fe(II)-[cytochrome c] + pyruvate + 2 H(+)</text>
        <dbReference type="Rhea" id="RHEA:13521"/>
        <dbReference type="Rhea" id="RHEA-COMP:10350"/>
        <dbReference type="Rhea" id="RHEA-COMP:14399"/>
        <dbReference type="ChEBI" id="CHEBI:15361"/>
        <dbReference type="ChEBI" id="CHEBI:15378"/>
        <dbReference type="ChEBI" id="CHEBI:16004"/>
        <dbReference type="ChEBI" id="CHEBI:29033"/>
        <dbReference type="ChEBI" id="CHEBI:29034"/>
        <dbReference type="EC" id="1.1.2.4"/>
    </reaction>
</comment>
<evidence type="ECO:0000256" key="5">
    <source>
        <dbReference type="ARBA" id="ARBA00023002"/>
    </source>
</evidence>
<dbReference type="EMBL" id="LT551130">
    <property type="protein sequence ID" value="SAL96467.1"/>
    <property type="molecule type" value="Genomic_DNA"/>
</dbReference>
<dbReference type="Pfam" id="PF02913">
    <property type="entry name" value="FAD-oxidase_C"/>
    <property type="match status" value="1"/>
</dbReference>
<dbReference type="Proteomes" id="UP000078561">
    <property type="component" value="Unassembled WGS sequence"/>
</dbReference>
<dbReference type="InterPro" id="IPR016171">
    <property type="entry name" value="Vanillyl_alc_oxidase_C-sub2"/>
</dbReference>
<dbReference type="InterPro" id="IPR016169">
    <property type="entry name" value="FAD-bd_PCMH_sub2"/>
</dbReference>
<accession>A0A168LBN3</accession>
<evidence type="ECO:0000313" key="8">
    <source>
        <dbReference type="EMBL" id="SAL96467.1"/>
    </source>
</evidence>
<gene>
    <name evidence="8" type="primary">ABSGL_01879.1 scaffold 2522</name>
</gene>
<dbReference type="FunFam" id="3.30.70.2190:FF:000001">
    <property type="entry name" value="D-2-hydroxyglutarate dehydrogenase mitochondrial"/>
    <property type="match status" value="1"/>
</dbReference>
<evidence type="ECO:0000256" key="2">
    <source>
        <dbReference type="ARBA" id="ARBA00008000"/>
    </source>
</evidence>
<keyword evidence="4" id="KW-0274">FAD</keyword>
<evidence type="ECO:0000259" key="7">
    <source>
        <dbReference type="PROSITE" id="PS51387"/>
    </source>
</evidence>
<keyword evidence="9" id="KW-1185">Reference proteome</keyword>
<dbReference type="InterPro" id="IPR016164">
    <property type="entry name" value="FAD-linked_Oxase-like_C"/>
</dbReference>
<dbReference type="InterPro" id="IPR004113">
    <property type="entry name" value="FAD-bd_oxidored_4_C"/>
</dbReference>
<evidence type="ECO:0000256" key="4">
    <source>
        <dbReference type="ARBA" id="ARBA00022827"/>
    </source>
</evidence>
<evidence type="ECO:0000313" key="9">
    <source>
        <dbReference type="Proteomes" id="UP000078561"/>
    </source>
</evidence>